<comment type="caution">
    <text evidence="3">The sequence shown here is derived from an EMBL/GenBank/DDBJ whole genome shotgun (WGS) entry which is preliminary data.</text>
</comment>
<organism evidence="3 4">
    <name type="scientific">Sinanodonta woodiana</name>
    <name type="common">Chinese pond mussel</name>
    <name type="synonym">Anodonta woodiana</name>
    <dbReference type="NCBI Taxonomy" id="1069815"/>
    <lineage>
        <taxon>Eukaryota</taxon>
        <taxon>Metazoa</taxon>
        <taxon>Spiralia</taxon>
        <taxon>Lophotrochozoa</taxon>
        <taxon>Mollusca</taxon>
        <taxon>Bivalvia</taxon>
        <taxon>Autobranchia</taxon>
        <taxon>Heteroconchia</taxon>
        <taxon>Palaeoheterodonta</taxon>
        <taxon>Unionida</taxon>
        <taxon>Unionoidea</taxon>
        <taxon>Unionidae</taxon>
        <taxon>Unioninae</taxon>
        <taxon>Sinanodonta</taxon>
    </lineage>
</organism>
<protein>
    <recommendedName>
        <fullName evidence="2">Chitin-binding type-2 domain-containing protein</fullName>
    </recommendedName>
</protein>
<reference evidence="3 4" key="1">
    <citation type="submission" date="2024-11" db="EMBL/GenBank/DDBJ databases">
        <title>Chromosome-level genome assembly of the freshwater bivalve Anodonta woodiana.</title>
        <authorList>
            <person name="Chen X."/>
        </authorList>
    </citation>
    <scope>NUCLEOTIDE SEQUENCE [LARGE SCALE GENOMIC DNA]</scope>
    <source>
        <strain evidence="3">MN2024</strain>
        <tissue evidence="3">Gills</tissue>
    </source>
</reference>
<feature type="domain" description="Chitin-binding type-2" evidence="2">
    <location>
        <begin position="97"/>
        <end position="161"/>
    </location>
</feature>
<feature type="signal peptide" evidence="1">
    <location>
        <begin position="1"/>
        <end position="20"/>
    </location>
</feature>
<proteinExistence type="predicted"/>
<dbReference type="SUPFAM" id="SSF57625">
    <property type="entry name" value="Invertebrate chitin-binding proteins"/>
    <property type="match status" value="3"/>
</dbReference>
<sequence length="344" mass="38982">MATWFTVCLILVCVLGKSLSQTAPKCKMFGIFEIIPKDDCTGWYSCVWGQPVEMPNCQQGSVFSRSAHVCVPINSIDDDCPLHERVITTSQSPLTVEEQCRQDKSAIIPHPTECQLYYNCSVNYTYIPRYFEQHLVECTYPKLFSTVTLKCEDFDTVNCGNRRETKSGCGYRSLQCPSAHCVPCFIRVPSCELMPDGINPHPERKWSPYYILCKKERFISQEICPTDEEGRTQLFSPETNLCTRLDFISREHGGLMNNCTGKKDGANADDFGRCDRYAQCRNGKFINIVKCPSGLVFDTAERKCVFRKDACAPCGGKQGCSMSERKVVLRVCYKKQNIVLPNFV</sequence>
<feature type="domain" description="Chitin-binding type-2" evidence="2">
    <location>
        <begin position="256"/>
        <end position="313"/>
    </location>
</feature>
<dbReference type="InterPro" id="IPR002557">
    <property type="entry name" value="Chitin-bd_dom"/>
</dbReference>
<name>A0ABD3UUV6_SINWO</name>
<keyword evidence="4" id="KW-1185">Reference proteome</keyword>
<dbReference type="EMBL" id="JBJQND010000015">
    <property type="protein sequence ID" value="KAL3853249.1"/>
    <property type="molecule type" value="Genomic_DNA"/>
</dbReference>
<evidence type="ECO:0000313" key="3">
    <source>
        <dbReference type="EMBL" id="KAL3853249.1"/>
    </source>
</evidence>
<gene>
    <name evidence="3" type="ORF">ACJMK2_016805</name>
</gene>
<feature type="domain" description="Chitin-binding type-2" evidence="2">
    <location>
        <begin position="23"/>
        <end position="82"/>
    </location>
</feature>
<dbReference type="InterPro" id="IPR036508">
    <property type="entry name" value="Chitin-bd_dom_sf"/>
</dbReference>
<dbReference type="SMART" id="SM00494">
    <property type="entry name" value="ChtBD2"/>
    <property type="match status" value="3"/>
</dbReference>
<accession>A0ABD3UUV6</accession>
<dbReference type="PROSITE" id="PS50940">
    <property type="entry name" value="CHIT_BIND_II"/>
    <property type="match status" value="3"/>
</dbReference>
<keyword evidence="1" id="KW-0732">Signal</keyword>
<evidence type="ECO:0000259" key="2">
    <source>
        <dbReference type="PROSITE" id="PS50940"/>
    </source>
</evidence>
<dbReference type="Proteomes" id="UP001634394">
    <property type="component" value="Unassembled WGS sequence"/>
</dbReference>
<feature type="chain" id="PRO_5044848152" description="Chitin-binding type-2 domain-containing protein" evidence="1">
    <location>
        <begin position="21"/>
        <end position="344"/>
    </location>
</feature>
<evidence type="ECO:0000313" key="4">
    <source>
        <dbReference type="Proteomes" id="UP001634394"/>
    </source>
</evidence>
<dbReference type="AlphaFoldDB" id="A0ABD3UUV6"/>
<evidence type="ECO:0000256" key="1">
    <source>
        <dbReference type="SAM" id="SignalP"/>
    </source>
</evidence>
<dbReference type="Gene3D" id="2.170.140.10">
    <property type="entry name" value="Chitin binding domain"/>
    <property type="match status" value="3"/>
</dbReference>
<dbReference type="Pfam" id="PF01607">
    <property type="entry name" value="CBM_14"/>
    <property type="match status" value="2"/>
</dbReference>